<dbReference type="PANTHER" id="PTHR45661">
    <property type="entry name" value="SURFACE ANTIGEN"/>
    <property type="match status" value="1"/>
</dbReference>
<accession>A0AA36MKY2</accession>
<dbReference type="SUPFAM" id="SSF54236">
    <property type="entry name" value="Ubiquitin-like"/>
    <property type="match status" value="1"/>
</dbReference>
<dbReference type="InterPro" id="IPR026906">
    <property type="entry name" value="LRR_5"/>
</dbReference>
<dbReference type="InterPro" id="IPR032675">
    <property type="entry name" value="LRR_dom_sf"/>
</dbReference>
<organism evidence="2 3">
    <name type="scientific">Effrenium voratum</name>
    <dbReference type="NCBI Taxonomy" id="2562239"/>
    <lineage>
        <taxon>Eukaryota</taxon>
        <taxon>Sar</taxon>
        <taxon>Alveolata</taxon>
        <taxon>Dinophyceae</taxon>
        <taxon>Suessiales</taxon>
        <taxon>Symbiodiniaceae</taxon>
        <taxon>Effrenium</taxon>
    </lineage>
</organism>
<dbReference type="EMBL" id="CAUJNA010000107">
    <property type="protein sequence ID" value="CAJ1371955.1"/>
    <property type="molecule type" value="Genomic_DNA"/>
</dbReference>
<dbReference type="InterPro" id="IPR000626">
    <property type="entry name" value="Ubiquitin-like_dom"/>
</dbReference>
<keyword evidence="3" id="KW-1185">Reference proteome</keyword>
<dbReference type="Pfam" id="PF13306">
    <property type="entry name" value="LRR_5"/>
    <property type="match status" value="1"/>
</dbReference>
<dbReference type="CDD" id="cd17039">
    <property type="entry name" value="Ubl_ubiquitin_like"/>
    <property type="match status" value="1"/>
</dbReference>
<reference evidence="2" key="1">
    <citation type="submission" date="2023-08" db="EMBL/GenBank/DDBJ databases">
        <authorList>
            <person name="Chen Y."/>
            <person name="Shah S."/>
            <person name="Dougan E. K."/>
            <person name="Thang M."/>
            <person name="Chan C."/>
        </authorList>
    </citation>
    <scope>NUCLEOTIDE SEQUENCE</scope>
</reference>
<proteinExistence type="predicted"/>
<comment type="caution">
    <text evidence="2">The sequence shown here is derived from an EMBL/GenBank/DDBJ whole genome shotgun (WGS) entry which is preliminary data.</text>
</comment>
<sequence length="244" mass="26912">MAKITARLLSGDVLAELTVRPDMTLEELKRRLKKLQTSGDEISRQFGPVDVVFRGQKLRNEDMTLKKAGLSPGAEVQVVFQPIVPVTCSHQDEAGCDVDSLVVVNIPQGVRKIRPGAFQRCSSLVKVIIPDGVVGIGNSAFRDCSSLSRLTMPNSVISIEHAAFNNCSALRSLTIPDSVARIGMGAFKGCSSMTLTISEPLARQLSGFNDCWINTKECRCWQCESHWFEQGWLCPANNLWRARF</sequence>
<protein>
    <recommendedName>
        <fullName evidence="1">Ubiquitin-like domain-containing protein</fullName>
    </recommendedName>
</protein>
<name>A0AA36MKY2_9DINO</name>
<dbReference type="Proteomes" id="UP001178507">
    <property type="component" value="Unassembled WGS sequence"/>
</dbReference>
<gene>
    <name evidence="2" type="ORF">EVOR1521_LOCUS2134</name>
</gene>
<feature type="domain" description="Ubiquitin-like" evidence="1">
    <location>
        <begin position="2"/>
        <end position="81"/>
    </location>
</feature>
<dbReference type="InterPro" id="IPR029071">
    <property type="entry name" value="Ubiquitin-like_domsf"/>
</dbReference>
<dbReference type="AlphaFoldDB" id="A0AA36MKY2"/>
<dbReference type="SUPFAM" id="SSF52058">
    <property type="entry name" value="L domain-like"/>
    <property type="match status" value="1"/>
</dbReference>
<dbReference type="PROSITE" id="PS50053">
    <property type="entry name" value="UBIQUITIN_2"/>
    <property type="match status" value="1"/>
</dbReference>
<dbReference type="InterPro" id="IPR053139">
    <property type="entry name" value="Surface_bspA-like"/>
</dbReference>
<dbReference type="PANTHER" id="PTHR45661:SF3">
    <property type="entry name" value="IG-LIKE DOMAIN-CONTAINING PROTEIN"/>
    <property type="match status" value="1"/>
</dbReference>
<evidence type="ECO:0000313" key="3">
    <source>
        <dbReference type="Proteomes" id="UP001178507"/>
    </source>
</evidence>
<evidence type="ECO:0000259" key="1">
    <source>
        <dbReference type="PROSITE" id="PS50053"/>
    </source>
</evidence>
<dbReference type="Gene3D" id="3.80.10.10">
    <property type="entry name" value="Ribonuclease Inhibitor"/>
    <property type="match status" value="1"/>
</dbReference>
<evidence type="ECO:0000313" key="2">
    <source>
        <dbReference type="EMBL" id="CAJ1371955.1"/>
    </source>
</evidence>